<accession>A0ABV7KMR4</accession>
<keyword evidence="2" id="KW-1185">Reference proteome</keyword>
<dbReference type="PROSITE" id="PS51257">
    <property type="entry name" value="PROKAR_LIPOPROTEIN"/>
    <property type="match status" value="1"/>
</dbReference>
<evidence type="ECO:0000313" key="1">
    <source>
        <dbReference type="EMBL" id="MFC3210732.1"/>
    </source>
</evidence>
<evidence type="ECO:0008006" key="3">
    <source>
        <dbReference type="Google" id="ProtNLM"/>
    </source>
</evidence>
<proteinExistence type="predicted"/>
<protein>
    <recommendedName>
        <fullName evidence="3">Lipoprotein</fullName>
    </recommendedName>
</protein>
<evidence type="ECO:0000313" key="2">
    <source>
        <dbReference type="Proteomes" id="UP001595625"/>
    </source>
</evidence>
<gene>
    <name evidence="1" type="ORF">ACFOEJ_06605</name>
</gene>
<name>A0ABV7KMR4_PLAOK</name>
<organism evidence="1 2">
    <name type="scientific">Planomicrobium okeanokoites</name>
    <name type="common">Planococcus okeanokoites</name>
    <name type="synonym">Flavobacterium okeanokoites</name>
    <dbReference type="NCBI Taxonomy" id="244"/>
    <lineage>
        <taxon>Bacteria</taxon>
        <taxon>Bacillati</taxon>
        <taxon>Bacillota</taxon>
        <taxon>Bacilli</taxon>
        <taxon>Bacillales</taxon>
        <taxon>Caryophanaceae</taxon>
        <taxon>Planomicrobium</taxon>
    </lineage>
</organism>
<dbReference type="RefSeq" id="WP_117314049.1">
    <property type="nucleotide sequence ID" value="NZ_JBHRUJ010000010.1"/>
</dbReference>
<dbReference type="EMBL" id="JBHRUJ010000010">
    <property type="protein sequence ID" value="MFC3210732.1"/>
    <property type="molecule type" value="Genomic_DNA"/>
</dbReference>
<comment type="caution">
    <text evidence="1">The sequence shown here is derived from an EMBL/GenBank/DDBJ whole genome shotgun (WGS) entry which is preliminary data.</text>
</comment>
<reference evidence="2" key="1">
    <citation type="journal article" date="2019" name="Int. J. Syst. Evol. Microbiol.">
        <title>The Global Catalogue of Microorganisms (GCM) 10K type strain sequencing project: providing services to taxonomists for standard genome sequencing and annotation.</title>
        <authorList>
            <consortium name="The Broad Institute Genomics Platform"/>
            <consortium name="The Broad Institute Genome Sequencing Center for Infectious Disease"/>
            <person name="Wu L."/>
            <person name="Ma J."/>
        </authorList>
    </citation>
    <scope>NUCLEOTIDE SEQUENCE [LARGE SCALE GENOMIC DNA]</scope>
    <source>
        <strain evidence="2">CCM 320</strain>
    </source>
</reference>
<dbReference type="Proteomes" id="UP001595625">
    <property type="component" value="Unassembled WGS sequence"/>
</dbReference>
<sequence>MRKTVGFLISGFLLIFLIGCNGNEYKLEWHDTKEEAIAHGTAEEGIEDSSILSIEEINEETIVFYTFKGSFGVASIAESDEGYAWYRSTNYVGFSGEGPYVTMGFSFETESGNEISVLVGKASDDNISKMRLSGDGAEKELQVFEGSRLFFTTHEAPFHSLELTPIEENKS</sequence>